<evidence type="ECO:0000313" key="4">
    <source>
        <dbReference type="Proteomes" id="UP000678499"/>
    </source>
</evidence>
<keyword evidence="2" id="KW-0472">Membrane</keyword>
<dbReference type="OrthoDB" id="5914444at2759"/>
<dbReference type="AlphaFoldDB" id="A0A7R9GAT1"/>
<dbReference type="Proteomes" id="UP000678499">
    <property type="component" value="Unassembled WGS sequence"/>
</dbReference>
<dbReference type="EMBL" id="OA882489">
    <property type="protein sequence ID" value="CAD7275627.1"/>
    <property type="molecule type" value="Genomic_DNA"/>
</dbReference>
<gene>
    <name evidence="3" type="ORF">NMOB1V02_LOCUS3416</name>
</gene>
<protein>
    <submittedName>
        <fullName evidence="3">Uncharacterized protein</fullName>
    </submittedName>
</protein>
<name>A0A7R9GAT1_9CRUS</name>
<feature type="transmembrane region" description="Helical" evidence="2">
    <location>
        <begin position="20"/>
        <end position="37"/>
    </location>
</feature>
<dbReference type="EMBL" id="CAJPEX010000452">
    <property type="protein sequence ID" value="CAG0915779.1"/>
    <property type="molecule type" value="Genomic_DNA"/>
</dbReference>
<keyword evidence="4" id="KW-1185">Reference proteome</keyword>
<accession>A0A7R9GAT1</accession>
<reference evidence="3" key="1">
    <citation type="submission" date="2020-11" db="EMBL/GenBank/DDBJ databases">
        <authorList>
            <person name="Tran Van P."/>
        </authorList>
    </citation>
    <scope>NUCLEOTIDE SEQUENCE</scope>
</reference>
<evidence type="ECO:0000256" key="1">
    <source>
        <dbReference type="SAM" id="MobiDB-lite"/>
    </source>
</evidence>
<proteinExistence type="predicted"/>
<evidence type="ECO:0000256" key="2">
    <source>
        <dbReference type="SAM" id="Phobius"/>
    </source>
</evidence>
<evidence type="ECO:0000313" key="3">
    <source>
        <dbReference type="EMBL" id="CAD7275627.1"/>
    </source>
</evidence>
<sequence>MMGQLWKRIPWCGRRASAVYVVWAAASFVAGGILSGDRNARMRQFPKSASGRRKAQHGGKSSRDANWEGGPQGFPNEEHGLARNDVEYDGLAPPDAGQADLGGVGGGSVAVDGADSCPVRIPCVINDEYSIECRRLDAEVYVPFSFLRKYFEDVDLDGGVLVEFTVVLTNPFNPVPNAGAWNPSECRRFDVCSTRNVRTRPVLI</sequence>
<organism evidence="3">
    <name type="scientific">Notodromas monacha</name>
    <dbReference type="NCBI Taxonomy" id="399045"/>
    <lineage>
        <taxon>Eukaryota</taxon>
        <taxon>Metazoa</taxon>
        <taxon>Ecdysozoa</taxon>
        <taxon>Arthropoda</taxon>
        <taxon>Crustacea</taxon>
        <taxon>Oligostraca</taxon>
        <taxon>Ostracoda</taxon>
        <taxon>Podocopa</taxon>
        <taxon>Podocopida</taxon>
        <taxon>Cypridocopina</taxon>
        <taxon>Cypridoidea</taxon>
        <taxon>Cyprididae</taxon>
        <taxon>Notodromas</taxon>
    </lineage>
</organism>
<keyword evidence="2" id="KW-1133">Transmembrane helix</keyword>
<feature type="region of interest" description="Disordered" evidence="1">
    <location>
        <begin position="44"/>
        <end position="80"/>
    </location>
</feature>
<keyword evidence="2" id="KW-0812">Transmembrane</keyword>